<feature type="domain" description="Hexokinase C-terminal" evidence="14">
    <location>
        <begin position="209"/>
        <end position="449"/>
    </location>
</feature>
<keyword evidence="16" id="KW-1185">Reference proteome</keyword>
<dbReference type="GO" id="GO:0004340">
    <property type="term" value="F:glucokinase activity"/>
    <property type="evidence" value="ECO:0007669"/>
    <property type="project" value="TreeGrafter"/>
</dbReference>
<evidence type="ECO:0000256" key="12">
    <source>
        <dbReference type="RuleBase" id="RU362007"/>
    </source>
</evidence>
<evidence type="ECO:0000256" key="4">
    <source>
        <dbReference type="ARBA" id="ARBA00022679"/>
    </source>
</evidence>
<dbReference type="InterPro" id="IPR043129">
    <property type="entry name" value="ATPase_NBD"/>
</dbReference>
<dbReference type="UniPathway" id="UPA00109">
    <property type="reaction ID" value="UER00180"/>
</dbReference>
<keyword evidence="8 12" id="KW-0324">Glycolysis</keyword>
<keyword evidence="6 12" id="KW-0418">Kinase</keyword>
<evidence type="ECO:0000259" key="13">
    <source>
        <dbReference type="Pfam" id="PF00349"/>
    </source>
</evidence>
<evidence type="ECO:0000313" key="16">
    <source>
        <dbReference type="Proteomes" id="UP001652620"/>
    </source>
</evidence>
<dbReference type="SUPFAM" id="SSF53067">
    <property type="entry name" value="Actin-like ATPase domain"/>
    <property type="match status" value="2"/>
</dbReference>
<dbReference type="GO" id="GO:0005524">
    <property type="term" value="F:ATP binding"/>
    <property type="evidence" value="ECO:0007669"/>
    <property type="project" value="UniProtKB-UniRule"/>
</dbReference>
<dbReference type="GO" id="GO:0005536">
    <property type="term" value="F:D-glucose binding"/>
    <property type="evidence" value="ECO:0007669"/>
    <property type="project" value="InterPro"/>
</dbReference>
<evidence type="ECO:0000256" key="11">
    <source>
        <dbReference type="ARBA" id="ARBA00048160"/>
    </source>
</evidence>
<dbReference type="RefSeq" id="XP_011201064.2">
    <property type="nucleotide sequence ID" value="XM_011202762.4"/>
</dbReference>
<dbReference type="KEGG" id="bdr:105224617"/>
<dbReference type="EMBL" id="GAKP01014644">
    <property type="protein sequence ID" value="JAC44308.1"/>
    <property type="molecule type" value="Transcribed_RNA"/>
</dbReference>
<dbReference type="FunFam" id="3.40.367.20:FF:000020">
    <property type="entry name" value="Hexokinase-1"/>
    <property type="match status" value="1"/>
</dbReference>
<keyword evidence="4 12" id="KW-0808">Transferase</keyword>
<dbReference type="PROSITE" id="PS51748">
    <property type="entry name" value="HEXOKINASE_2"/>
    <property type="match status" value="1"/>
</dbReference>
<dbReference type="Gene3D" id="3.30.420.40">
    <property type="match status" value="1"/>
</dbReference>
<dbReference type="GO" id="GO:0006096">
    <property type="term" value="P:glycolytic process"/>
    <property type="evidence" value="ECO:0007669"/>
    <property type="project" value="UniProtKB-UniPathway"/>
</dbReference>
<dbReference type="Gene3D" id="3.40.367.20">
    <property type="match status" value="1"/>
</dbReference>
<dbReference type="GO" id="GO:0006006">
    <property type="term" value="P:glucose metabolic process"/>
    <property type="evidence" value="ECO:0007669"/>
    <property type="project" value="TreeGrafter"/>
</dbReference>
<proteinExistence type="inferred from homology"/>
<dbReference type="FunFam" id="3.30.420.40:FF:000095">
    <property type="entry name" value="Phosphotransferase"/>
    <property type="match status" value="1"/>
</dbReference>
<gene>
    <name evidence="15" type="primary">HXK2</name>
    <name evidence="17" type="synonym">LOC105224617</name>
</gene>
<dbReference type="GeneID" id="105224617"/>
<comment type="catalytic activity">
    <reaction evidence="9">
        <text>a D-hexose + ATP = a D-hexose 6-phosphate + ADP + H(+)</text>
        <dbReference type="Rhea" id="RHEA:22740"/>
        <dbReference type="ChEBI" id="CHEBI:4194"/>
        <dbReference type="ChEBI" id="CHEBI:15378"/>
        <dbReference type="ChEBI" id="CHEBI:30616"/>
        <dbReference type="ChEBI" id="CHEBI:229467"/>
        <dbReference type="ChEBI" id="CHEBI:456216"/>
        <dbReference type="EC" id="2.7.1.1"/>
    </reaction>
    <physiologicalReaction direction="left-to-right" evidence="9">
        <dbReference type="Rhea" id="RHEA:22741"/>
    </physiologicalReaction>
</comment>
<evidence type="ECO:0000256" key="3">
    <source>
        <dbReference type="ARBA" id="ARBA00009225"/>
    </source>
</evidence>
<dbReference type="InterPro" id="IPR022672">
    <property type="entry name" value="Hexokinase_N"/>
</dbReference>
<evidence type="ECO:0000256" key="6">
    <source>
        <dbReference type="ARBA" id="ARBA00022777"/>
    </source>
</evidence>
<dbReference type="Pfam" id="PF00349">
    <property type="entry name" value="Hexokinase_1"/>
    <property type="match status" value="1"/>
</dbReference>
<dbReference type="PANTHER" id="PTHR19443">
    <property type="entry name" value="HEXOKINASE"/>
    <property type="match status" value="1"/>
</dbReference>
<dbReference type="Proteomes" id="UP001652620">
    <property type="component" value="Chromosome 3"/>
</dbReference>
<name>A0A034VRY1_BACDO</name>
<reference evidence="15" key="1">
    <citation type="journal article" date="2014" name="BMC Genomics">
        <title>Characterizing the developmental transcriptome of the oriental fruit fly, Bactrocera dorsalis (Diptera: Tephritidae) through comparative genomic analysis with Drosophila melanogaster utilizing modENCODE datasets.</title>
        <authorList>
            <person name="Geib S.M."/>
            <person name="Calla B."/>
            <person name="Hall B."/>
            <person name="Hou S."/>
            <person name="Manoukis N.C."/>
        </authorList>
    </citation>
    <scope>NUCLEOTIDE SEQUENCE</scope>
    <source>
        <strain evidence="15">Punador</strain>
    </source>
</reference>
<dbReference type="AlphaFoldDB" id="A0A034VRY1"/>
<dbReference type="EC" id="2.7.1.-" evidence="12"/>
<sequence>MSELTRLREFLNELIPSEDQFQRLYQNFCAQIRKGLGAKTNKDADTKCYLTYVQDFPHGNETGKYLALDLGGSRFRVLLVTLKGDRDAELVAKIYDLTEKELLGTGTQLFDYIAKCLHEFVCEQKVEGEHMALGFTFSFPCVQTGLSRATLVRWTKGFNCSDTVGEDVGVMLKSAITRRTGLKIDMVAILNDTTGTQMSCAHRNPACNIGLIVGTGCNACYTEKVENCERLDTKYKDRPKIIINVEWGAFGEKGGLDHLLTDYDKIVDKNSLNAGTQIYEKMVAGMYMGELVRLITLRAVNENLIFAQCKLRKQITDILTKKPNCIETKVLSDIANDKGDDWPMVKDVFKDVFHLHDADPDDCMKFKYICDVVAKRAGNMLGVTLGALVNKVGESFSIIGVDGTVYRCHPNFDGYMRETLDRFVEKDRKYDIMLSEDGSGRGAALVAAVVHREYIERKSLNARLHT</sequence>
<dbReference type="GO" id="GO:0005739">
    <property type="term" value="C:mitochondrion"/>
    <property type="evidence" value="ECO:0007669"/>
    <property type="project" value="TreeGrafter"/>
</dbReference>
<dbReference type="GO" id="GO:0005829">
    <property type="term" value="C:cytosol"/>
    <property type="evidence" value="ECO:0007669"/>
    <property type="project" value="TreeGrafter"/>
</dbReference>
<comment type="pathway">
    <text evidence="1">Carbohydrate degradation; glycolysis; D-glyceraldehyde 3-phosphate and glycerone phosphate from D-glucose: step 1/4.</text>
</comment>
<dbReference type="InterPro" id="IPR022673">
    <property type="entry name" value="Hexokinase_C"/>
</dbReference>
<comment type="pathway">
    <text evidence="2">Carbohydrate metabolism; hexose metabolism.</text>
</comment>
<dbReference type="PANTHER" id="PTHR19443:SF16">
    <property type="entry name" value="HEXOKINASE TYPE 1-RELATED"/>
    <property type="match status" value="1"/>
</dbReference>
<comment type="catalytic activity">
    <reaction evidence="10">
        <text>D-fructose + ATP = D-fructose 6-phosphate + ADP + H(+)</text>
        <dbReference type="Rhea" id="RHEA:16125"/>
        <dbReference type="ChEBI" id="CHEBI:15378"/>
        <dbReference type="ChEBI" id="CHEBI:30616"/>
        <dbReference type="ChEBI" id="CHEBI:37721"/>
        <dbReference type="ChEBI" id="CHEBI:61527"/>
        <dbReference type="ChEBI" id="CHEBI:456216"/>
        <dbReference type="EC" id="2.7.1.1"/>
    </reaction>
    <physiologicalReaction direction="left-to-right" evidence="10">
        <dbReference type="Rhea" id="RHEA:16126"/>
    </physiologicalReaction>
</comment>
<dbReference type="InterPro" id="IPR001312">
    <property type="entry name" value="Hexokinase"/>
</dbReference>
<evidence type="ECO:0000256" key="1">
    <source>
        <dbReference type="ARBA" id="ARBA00004888"/>
    </source>
</evidence>
<dbReference type="InterPro" id="IPR019807">
    <property type="entry name" value="Hexokinase_BS"/>
</dbReference>
<dbReference type="RefSeq" id="XP_011201064.1">
    <property type="nucleotide sequence ID" value="XM_011202762.3"/>
</dbReference>
<dbReference type="GO" id="GO:0001678">
    <property type="term" value="P:intracellular glucose homeostasis"/>
    <property type="evidence" value="ECO:0007669"/>
    <property type="project" value="InterPro"/>
</dbReference>
<dbReference type="UniPathway" id="UPA00242"/>
<organism evidence="15">
    <name type="scientific">Bactrocera dorsalis</name>
    <name type="common">Oriental fruit fly</name>
    <name type="synonym">Dacus dorsalis</name>
    <dbReference type="NCBI Taxonomy" id="27457"/>
    <lineage>
        <taxon>Eukaryota</taxon>
        <taxon>Metazoa</taxon>
        <taxon>Ecdysozoa</taxon>
        <taxon>Arthropoda</taxon>
        <taxon>Hexapoda</taxon>
        <taxon>Insecta</taxon>
        <taxon>Pterygota</taxon>
        <taxon>Neoptera</taxon>
        <taxon>Endopterygota</taxon>
        <taxon>Diptera</taxon>
        <taxon>Brachycera</taxon>
        <taxon>Muscomorpha</taxon>
        <taxon>Tephritoidea</taxon>
        <taxon>Tephritidae</taxon>
        <taxon>Bactrocera</taxon>
        <taxon>Bactrocera</taxon>
    </lineage>
</organism>
<keyword evidence="7 12" id="KW-0067">ATP-binding</keyword>
<evidence type="ECO:0000313" key="17">
    <source>
        <dbReference type="RefSeq" id="XP_011201064.1"/>
    </source>
</evidence>
<evidence type="ECO:0000256" key="10">
    <source>
        <dbReference type="ARBA" id="ARBA00047905"/>
    </source>
</evidence>
<protein>
    <recommendedName>
        <fullName evidence="12">Phosphotransferase</fullName>
        <ecNumber evidence="12">2.7.1.-</ecNumber>
    </recommendedName>
</protein>
<comment type="similarity">
    <text evidence="3 12">Belongs to the hexokinase family.</text>
</comment>
<dbReference type="Pfam" id="PF03727">
    <property type="entry name" value="Hexokinase_2"/>
    <property type="match status" value="1"/>
</dbReference>
<evidence type="ECO:0000256" key="8">
    <source>
        <dbReference type="ARBA" id="ARBA00023152"/>
    </source>
</evidence>
<evidence type="ECO:0000313" key="15">
    <source>
        <dbReference type="EMBL" id="JAC44308.1"/>
    </source>
</evidence>
<dbReference type="OrthoDB" id="419537at2759"/>
<keyword evidence="5 12" id="KW-0547">Nucleotide-binding</keyword>
<feature type="domain" description="Hexokinase N-terminal" evidence="13">
    <location>
        <begin position="7"/>
        <end position="201"/>
    </location>
</feature>
<evidence type="ECO:0000256" key="7">
    <source>
        <dbReference type="ARBA" id="ARBA00022840"/>
    </source>
</evidence>
<comment type="catalytic activity">
    <reaction evidence="11">
        <text>D-glucose + ATP = D-glucose 6-phosphate + ADP + H(+)</text>
        <dbReference type="Rhea" id="RHEA:17825"/>
        <dbReference type="ChEBI" id="CHEBI:4167"/>
        <dbReference type="ChEBI" id="CHEBI:15378"/>
        <dbReference type="ChEBI" id="CHEBI:30616"/>
        <dbReference type="ChEBI" id="CHEBI:61548"/>
        <dbReference type="ChEBI" id="CHEBI:456216"/>
        <dbReference type="EC" id="2.7.1.1"/>
    </reaction>
    <physiologicalReaction direction="left-to-right" evidence="11">
        <dbReference type="Rhea" id="RHEA:17826"/>
    </physiologicalReaction>
</comment>
<reference evidence="17" key="2">
    <citation type="submission" date="2022-04" db="UniProtKB">
        <authorList>
            <consortium name="RefSeq"/>
        </authorList>
    </citation>
    <scope>IDENTIFICATION</scope>
    <source>
        <strain evidence="17">Punador</strain>
    </source>
</reference>
<dbReference type="PROSITE" id="PS00378">
    <property type="entry name" value="HEXOKINASE_1"/>
    <property type="match status" value="1"/>
</dbReference>
<dbReference type="GO" id="GO:0008865">
    <property type="term" value="F:fructokinase activity"/>
    <property type="evidence" value="ECO:0007669"/>
    <property type="project" value="TreeGrafter"/>
</dbReference>
<dbReference type="EMBL" id="GAKP01014643">
    <property type="protein sequence ID" value="JAC44309.1"/>
    <property type="molecule type" value="Transcribed_RNA"/>
</dbReference>
<evidence type="ECO:0000256" key="9">
    <source>
        <dbReference type="ARBA" id="ARBA00044613"/>
    </source>
</evidence>
<dbReference type="PRINTS" id="PR00475">
    <property type="entry name" value="HEXOKINASE"/>
</dbReference>
<evidence type="ECO:0000259" key="14">
    <source>
        <dbReference type="Pfam" id="PF03727"/>
    </source>
</evidence>
<evidence type="ECO:0000256" key="5">
    <source>
        <dbReference type="ARBA" id="ARBA00022741"/>
    </source>
</evidence>
<accession>A0A034VRY1</accession>
<evidence type="ECO:0000256" key="2">
    <source>
        <dbReference type="ARBA" id="ARBA00005028"/>
    </source>
</evidence>